<dbReference type="PANTHER" id="PTHR32282:SF33">
    <property type="entry name" value="PEPTIDOGLYCAN GLYCOSYLTRANSFERASE"/>
    <property type="match status" value="1"/>
</dbReference>
<feature type="compositionally biased region" description="Basic and acidic residues" evidence="9">
    <location>
        <begin position="758"/>
        <end position="775"/>
    </location>
</feature>
<evidence type="ECO:0000313" key="12">
    <source>
        <dbReference type="EMBL" id="SPT54294.1"/>
    </source>
</evidence>
<evidence type="ECO:0000256" key="8">
    <source>
        <dbReference type="ARBA" id="ARBA00049902"/>
    </source>
</evidence>
<dbReference type="SUPFAM" id="SSF53955">
    <property type="entry name" value="Lysozyme-like"/>
    <property type="match status" value="1"/>
</dbReference>
<dbReference type="PANTHER" id="PTHR32282">
    <property type="entry name" value="BINDING PROTEIN TRANSPEPTIDASE, PUTATIVE-RELATED"/>
    <property type="match status" value="1"/>
</dbReference>
<dbReference type="InterPro" id="IPR001460">
    <property type="entry name" value="PCN-bd_Tpept"/>
</dbReference>
<dbReference type="RefSeq" id="WP_111837185.1">
    <property type="nucleotide sequence ID" value="NZ_UAPQ01000010.1"/>
</dbReference>
<feature type="compositionally biased region" description="Low complexity" evidence="9">
    <location>
        <begin position="731"/>
        <end position="752"/>
    </location>
</feature>
<gene>
    <name evidence="12" type="primary">ponA</name>
    <name evidence="12" type="ORF">NCTC11535_02007</name>
</gene>
<keyword evidence="5" id="KW-0378">Hydrolase</keyword>
<comment type="caution">
    <text evidence="12">The sequence shown here is derived from an EMBL/GenBank/DDBJ whole genome shotgun (WGS) entry which is preliminary data.</text>
</comment>
<evidence type="ECO:0000256" key="2">
    <source>
        <dbReference type="ARBA" id="ARBA00022670"/>
    </source>
</evidence>
<dbReference type="InterPro" id="IPR001264">
    <property type="entry name" value="Glyco_trans_51"/>
</dbReference>
<keyword evidence="3" id="KW-0328">Glycosyltransferase</keyword>
<dbReference type="InterPro" id="IPR012338">
    <property type="entry name" value="Beta-lactam/transpept-like"/>
</dbReference>
<sequence>MSPSASARGKSLGSAQVISMLLVFSLLAVAGGVLSAGFAVPFVGAASAITKASQDMFNELPSDFNVLEPSQVSDIKAADGTQIATFYAENRIVVPLSEISPNLQNAVVAVEDRRFYQHKGVDPTGMVRALVKNASSSSTQGASTLTQQYVRNVLIEAGLQSGDSSAITAARASTFTRKLKEVKYALTLEKQLSKQKILEGYLNLAAFSPSTYGVEASARHYFSHSAKEMSVAEAALLAGLTNAPSAYDPVSNPEAATSRMSWVLDKMLHEQFIDQAQYDEAKATPIEQLLKVQDTVGGCGAAGSAAYFCNYVVSEILNSEVYGKDKATRKQLLLRGGLTITTTLDMAKQQAAQASIEGHVPTGDPSNAKAALVSIQPGTGRIIAMAQNTAFGDPQQPGDTSTQISFSADAAHEGTTSNGFQPGSVFKTFVLAEWYRLGRSAHEVLNTTPRTFNSSEWKICGGPGVVEPWPVKNVLPSESGKRSVYESAVQSINVGFAEMLTRMDICDVTKLAASVGIKKADGTELEPLPAIILGSMNTPPLTMANAYATFAARGVYCTPIAIDSITDKAGNSLQVPSANCAQAIEQRVADQVNATLTAVFSGSGTAAAGALPGRVAAGKTGTTDNSEHTWFVGYTPQLSTAAWTGHSDGTYSLSYQWIGGRYYDIVYGNTISVPLWHDYMVNAMQNEPVQGFAGANLGTKPAPTQPQPGQKNDKGDKKSLSQDPDSPDNQAAASTASQADASSAGSASRSSSGLTPEAEARLDELITRLREEAEK</sequence>
<comment type="catalytic activity">
    <reaction evidence="7">
        <text>Preferential cleavage: (Ac)2-L-Lys-D-Ala-|-D-Ala. Also transpeptidation of peptidyl-alanyl moieties that are N-acyl substituents of D-alanine.</text>
        <dbReference type="EC" id="3.4.16.4"/>
    </reaction>
</comment>
<dbReference type="Pfam" id="PF00905">
    <property type="entry name" value="Transpeptidase"/>
    <property type="match status" value="1"/>
</dbReference>
<protein>
    <submittedName>
        <fullName evidence="12">Penicillin-binding protein 1A/1B</fullName>
    </submittedName>
</protein>
<evidence type="ECO:0000256" key="1">
    <source>
        <dbReference type="ARBA" id="ARBA00022645"/>
    </source>
</evidence>
<dbReference type="Proteomes" id="UP000250006">
    <property type="component" value="Unassembled WGS sequence"/>
</dbReference>
<feature type="domain" description="Penicillin-binding protein transpeptidase" evidence="10">
    <location>
        <begin position="372"/>
        <end position="640"/>
    </location>
</feature>
<feature type="domain" description="Glycosyl transferase family 51" evidence="11">
    <location>
        <begin position="80"/>
        <end position="267"/>
    </location>
</feature>
<dbReference type="InterPro" id="IPR050396">
    <property type="entry name" value="Glycosyltr_51/Transpeptidase"/>
</dbReference>
<dbReference type="Pfam" id="PF00912">
    <property type="entry name" value="Transgly"/>
    <property type="match status" value="1"/>
</dbReference>
<dbReference type="Gene3D" id="3.40.710.10">
    <property type="entry name" value="DD-peptidase/beta-lactamase superfamily"/>
    <property type="match status" value="1"/>
</dbReference>
<accession>A0ABY1VQU2</accession>
<keyword evidence="1" id="KW-0121">Carboxypeptidase</keyword>
<organism evidence="12 13">
    <name type="scientific">Actinomyces bovis</name>
    <dbReference type="NCBI Taxonomy" id="1658"/>
    <lineage>
        <taxon>Bacteria</taxon>
        <taxon>Bacillati</taxon>
        <taxon>Actinomycetota</taxon>
        <taxon>Actinomycetes</taxon>
        <taxon>Actinomycetales</taxon>
        <taxon>Actinomycetaceae</taxon>
        <taxon>Actinomyces</taxon>
    </lineage>
</organism>
<evidence type="ECO:0000256" key="7">
    <source>
        <dbReference type="ARBA" id="ARBA00034000"/>
    </source>
</evidence>
<dbReference type="SUPFAM" id="SSF56601">
    <property type="entry name" value="beta-lactamase/transpeptidase-like"/>
    <property type="match status" value="1"/>
</dbReference>
<evidence type="ECO:0000313" key="13">
    <source>
        <dbReference type="Proteomes" id="UP000250006"/>
    </source>
</evidence>
<evidence type="ECO:0000259" key="11">
    <source>
        <dbReference type="Pfam" id="PF00912"/>
    </source>
</evidence>
<evidence type="ECO:0000256" key="6">
    <source>
        <dbReference type="ARBA" id="ARBA00023268"/>
    </source>
</evidence>
<feature type="compositionally biased region" description="Basic and acidic residues" evidence="9">
    <location>
        <begin position="711"/>
        <end position="720"/>
    </location>
</feature>
<evidence type="ECO:0000256" key="3">
    <source>
        <dbReference type="ARBA" id="ARBA00022676"/>
    </source>
</evidence>
<keyword evidence="6" id="KW-0511">Multifunctional enzyme</keyword>
<evidence type="ECO:0000256" key="5">
    <source>
        <dbReference type="ARBA" id="ARBA00022801"/>
    </source>
</evidence>
<dbReference type="InterPro" id="IPR036950">
    <property type="entry name" value="PBP_transglycosylase"/>
</dbReference>
<dbReference type="InterPro" id="IPR023346">
    <property type="entry name" value="Lysozyme-like_dom_sf"/>
</dbReference>
<keyword evidence="2" id="KW-0645">Protease</keyword>
<evidence type="ECO:0000259" key="10">
    <source>
        <dbReference type="Pfam" id="PF00905"/>
    </source>
</evidence>
<evidence type="ECO:0000256" key="9">
    <source>
        <dbReference type="SAM" id="MobiDB-lite"/>
    </source>
</evidence>
<dbReference type="EMBL" id="UAPQ01000010">
    <property type="protein sequence ID" value="SPT54294.1"/>
    <property type="molecule type" value="Genomic_DNA"/>
</dbReference>
<keyword evidence="4" id="KW-0808">Transferase</keyword>
<comment type="catalytic activity">
    <reaction evidence="8">
        <text>[GlcNAc-(1-&gt;4)-Mur2Ac(oyl-L-Ala-gamma-D-Glu-L-Lys-D-Ala-D-Ala)](n)-di-trans,octa-cis-undecaprenyl diphosphate + beta-D-GlcNAc-(1-&gt;4)-Mur2Ac(oyl-L-Ala-gamma-D-Glu-L-Lys-D-Ala-D-Ala)-di-trans,octa-cis-undecaprenyl diphosphate = [GlcNAc-(1-&gt;4)-Mur2Ac(oyl-L-Ala-gamma-D-Glu-L-Lys-D-Ala-D-Ala)](n+1)-di-trans,octa-cis-undecaprenyl diphosphate + di-trans,octa-cis-undecaprenyl diphosphate + H(+)</text>
        <dbReference type="Rhea" id="RHEA:23708"/>
        <dbReference type="Rhea" id="RHEA-COMP:9602"/>
        <dbReference type="Rhea" id="RHEA-COMP:9603"/>
        <dbReference type="ChEBI" id="CHEBI:15378"/>
        <dbReference type="ChEBI" id="CHEBI:58405"/>
        <dbReference type="ChEBI" id="CHEBI:60033"/>
        <dbReference type="ChEBI" id="CHEBI:78435"/>
        <dbReference type="EC" id="2.4.99.28"/>
    </reaction>
</comment>
<proteinExistence type="predicted"/>
<keyword evidence="13" id="KW-1185">Reference proteome</keyword>
<reference evidence="12 13" key="1">
    <citation type="submission" date="2018-06" db="EMBL/GenBank/DDBJ databases">
        <authorList>
            <consortium name="Pathogen Informatics"/>
            <person name="Doyle S."/>
        </authorList>
    </citation>
    <scope>NUCLEOTIDE SEQUENCE [LARGE SCALE GENOMIC DNA]</scope>
    <source>
        <strain evidence="12 13">NCTC11535</strain>
    </source>
</reference>
<dbReference type="Gene3D" id="1.10.3810.10">
    <property type="entry name" value="Biosynthetic peptidoglycan transglycosylase-like"/>
    <property type="match status" value="1"/>
</dbReference>
<name>A0ABY1VQU2_9ACTO</name>
<evidence type="ECO:0000256" key="4">
    <source>
        <dbReference type="ARBA" id="ARBA00022679"/>
    </source>
</evidence>
<feature type="region of interest" description="Disordered" evidence="9">
    <location>
        <begin position="692"/>
        <end position="775"/>
    </location>
</feature>